<organism evidence="1 2">
    <name type="scientific">Leptospira borgpetersenii serovar Hardjo-bovis str. Sponselee</name>
    <dbReference type="NCBI Taxonomy" id="1303729"/>
    <lineage>
        <taxon>Bacteria</taxon>
        <taxon>Pseudomonadati</taxon>
        <taxon>Spirochaetota</taxon>
        <taxon>Spirochaetia</taxon>
        <taxon>Leptospirales</taxon>
        <taxon>Leptospiraceae</taxon>
        <taxon>Leptospira</taxon>
    </lineage>
</organism>
<dbReference type="Proteomes" id="UP000011873">
    <property type="component" value="Unassembled WGS sequence"/>
</dbReference>
<gene>
    <name evidence="1" type="ORF">LEP1GSC016_0574</name>
</gene>
<dbReference type="AlphaFoldDB" id="M6C080"/>
<accession>M6C080</accession>
<protein>
    <submittedName>
        <fullName evidence="1">Uncharacterized protein</fullName>
    </submittedName>
</protein>
<evidence type="ECO:0000313" key="1">
    <source>
        <dbReference type="EMBL" id="EMJ85209.1"/>
    </source>
</evidence>
<name>M6C080_LEPBO</name>
<evidence type="ECO:0000313" key="2">
    <source>
        <dbReference type="Proteomes" id="UP000011873"/>
    </source>
</evidence>
<sequence length="58" mass="6801">MAIYGFSNGFYRCNSLVGVPTFRGLRTVSRQGRSYRRQFWDKFLINFGNRNLQNGVFS</sequence>
<dbReference type="EMBL" id="ANMU01000002">
    <property type="protein sequence ID" value="EMJ85209.1"/>
    <property type="molecule type" value="Genomic_DNA"/>
</dbReference>
<dbReference type="PATRIC" id="fig|1218567.3.peg.62"/>
<comment type="caution">
    <text evidence="1">The sequence shown here is derived from an EMBL/GenBank/DDBJ whole genome shotgun (WGS) entry which is preliminary data.</text>
</comment>
<proteinExistence type="predicted"/>
<reference evidence="1 2" key="1">
    <citation type="submission" date="2013-01" db="EMBL/GenBank/DDBJ databases">
        <authorList>
            <person name="Harkins D.M."/>
            <person name="Durkin A.S."/>
            <person name="Brinkac L.M."/>
            <person name="Haft D.H."/>
            <person name="Selengut J.D."/>
            <person name="Sanka R."/>
            <person name="DePew J."/>
            <person name="Purushe J."/>
            <person name="Galloway R.L."/>
            <person name="Vinetz J.M."/>
            <person name="Sutton G.G."/>
            <person name="Nierman W.C."/>
            <person name="Fouts D.E."/>
        </authorList>
    </citation>
    <scope>NUCLEOTIDE SEQUENCE [LARGE SCALE GENOMIC DNA]</scope>
    <source>
        <strain evidence="1 2">Sponselee CDC</strain>
    </source>
</reference>